<feature type="transmembrane region" description="Helical" evidence="4">
    <location>
        <begin position="2222"/>
        <end position="2245"/>
    </location>
</feature>
<evidence type="ECO:0000259" key="5">
    <source>
        <dbReference type="PROSITE" id="PS50853"/>
    </source>
</evidence>
<dbReference type="SUPFAM" id="SSF49265">
    <property type="entry name" value="Fibronectin type III"/>
    <property type="match status" value="1"/>
</dbReference>
<feature type="transmembrane region" description="Helical" evidence="4">
    <location>
        <begin position="2433"/>
        <end position="2451"/>
    </location>
</feature>
<dbReference type="InterPro" id="IPR000436">
    <property type="entry name" value="Sushi_SCR_CCP_dom"/>
</dbReference>
<dbReference type="Gene3D" id="2.10.50.10">
    <property type="entry name" value="Tumor Necrosis Factor Receptor, subunit A, domain 2"/>
    <property type="match status" value="1"/>
</dbReference>
<feature type="transmembrane region" description="Helical" evidence="4">
    <location>
        <begin position="2161"/>
        <end position="2178"/>
    </location>
</feature>
<gene>
    <name evidence="8" type="ORF">SCF082_LOCUS2703</name>
    <name evidence="9" type="ORF">SCF082_LOCUS2888</name>
</gene>
<evidence type="ECO:0000256" key="4">
    <source>
        <dbReference type="SAM" id="Phobius"/>
    </source>
</evidence>
<evidence type="ECO:0000313" key="10">
    <source>
        <dbReference type="Proteomes" id="UP001642464"/>
    </source>
</evidence>
<dbReference type="SMART" id="SM00223">
    <property type="entry name" value="APPLE"/>
    <property type="match status" value="1"/>
</dbReference>
<keyword evidence="2" id="KW-1015">Disulfide bond</keyword>
<dbReference type="InterPro" id="IPR000177">
    <property type="entry name" value="Apple"/>
</dbReference>
<feature type="coiled-coil region" evidence="3">
    <location>
        <begin position="2604"/>
        <end position="2646"/>
    </location>
</feature>
<dbReference type="Proteomes" id="UP001642464">
    <property type="component" value="Unassembled WGS sequence"/>
</dbReference>
<proteinExistence type="predicted"/>
<dbReference type="EMBL" id="CAXAMM010001336">
    <property type="protein sequence ID" value="CAK8991541.1"/>
    <property type="molecule type" value="Genomic_DNA"/>
</dbReference>
<evidence type="ECO:0000259" key="6">
    <source>
        <dbReference type="PROSITE" id="PS50923"/>
    </source>
</evidence>
<dbReference type="Pfam" id="PF07699">
    <property type="entry name" value="Ephrin_rec_like"/>
    <property type="match status" value="1"/>
</dbReference>
<accession>A0ABP0HMR1</accession>
<keyword evidence="3" id="KW-0175">Coiled coil</keyword>
<sequence>MVGRFVMIWTRKASGDMKLCEAEVRGGLAPKMPNTFYIPSGCTDAAVTGDYNFILNGNDRGWPLYQYPQEEIYELETGLEKASFTYDPTAQRWVLEIATGAVAHAYTAASLPEGALIMTAESGSSPSCRRPMVRADPATSCSWRFGFSQKSKRYECRDGTICSNDNEDCCSSNGGLYRCPYDLPVMCDTATDNLYTCAASVDECTSLALGGARTCQGLATDSTADGCFVSGVSGTTFSTVMTDGTLTESSAEDCQHRCRTTGGCAHFSYYPSSATDNCKLHDSLAVEGNESGTTSGPPTCLASVSTVNNADPDVIGFFRVYYQCTDSTGAQVGLSRLVEVGCEGPNPDGVYGGNIVTCDTVQTGPEKTADYLACLKICTANSVCETYEFYGGIYEDGGNCTTYSGCDGVYSEDTDSNRQVGYCQRINHYPKIYVTASARTMNLGDTSWVEGTVECTDYEDPYPPEPTTVTTFDRDVAGEYVFYYTCEDTIGQQTKGNRTVTVKDNCEAPSGVANAEDPPCEEGSGPFAHGTSCTTICQEGYMTSSSGSLLTCTTQSDSDYNSVWDNLANFVCGDQPCDAPAVSENLKDTDSCQEGTSIPSGGTCTPNCAEGNSPTYVPTASSLSCDKGVLTPTTYECHAVASAPIYVTYEERNVDSIVVAWSIGDTSDCVFQSWRLQYLLTNSYTGEAAWSEWIENDNCPNSTLTGASRTSVLQCEAQYLEEGSTYQFRVREECTNSDLNSDWTTSEEITTTILTPPAAIFYLPSTDVYDSPGSIMVAFDQAVIPGQPNRKVEVIKSGENCVHDDDKNYTQYPSQMQTTSLEGAAGMEIAGSRILIITPPATYWTGSCLYNVTFDEASIWPDTTGTKKNMTAFWYNFTYIEIPPELVSITRNDSSITSTSVGYSIQWDLRTQMNCTATPNDMTTCETDRDTTYALSPTASRRCEDRNSTNDMIQEEPTEPHYFTIEDLYPSLEYFVTCSGWIPGKFWVPTVAIPDSWSLQRTVTTSADTETGISSFLLTVYAECKDLSHHQIYQAYLRESEFELGYTAQIDDWIAACQPGVSLELEESVNFIYGATVVTVSENAYVQWEAGPNLTVTYTKPADATESAIITSYVKFTIQSLAWWTDPSDSNEQDFEVLATVVDIGFSWPNFTDSTVPYQMISGQNLLAPMHESTGVALPDGYEELVLDVGAEMYFQIKVSQTGFNWTEVSLHLMSVSSDSGFEVNAVYLEADGQIAKYYFQLTGQGTQLPFILLWRSAVFVIPLWISFSPPVISVVSLTAPITTTQDVEASFSNVPDSVDGRSFAEPAKFMQMYIIKFGYTQELCGATSFSGTWSSGKCTLDPGALEDVTIYLKIYNHQQGDFLLVPGDQAGGLAGVISYKQPSIKEMASDVLNALREGILDLGKIVNTFPAYIYITTGEIFPQVGNLKLQGGAVPGYKVELVSPSGSCDGVQLCQSITWINDTYLQCEVEPCLDITCLPREPNVKLYLGDLEGQTEMVGKINFPRPIIEKLDPTIINDVGLSRYVSFWGLYFSEPSCQASHLESIQFVSNDTSTQITVGEFAAACVISLHNSTYLQCMVTGAVRNVRDVADTSSLVPPALLEDTQTFTWTLCGIYVPLNEDSTGVYASEFDPETGSVWVTPTMVFTVSLLTCEDGYRRSSDYSYICIPCEKGHWITSSETEWPLRCWPCPIATYQDSEGSTGCSACPSFTTSPQGADDVTHCTCLPGYYSPYYDESTGETFPGTPCSACHDTDLMESLDTDESCGDGGYNVGDLCTARDEDLCVNMDTTSVAWKICKIYCPGGTAWPLAKRTFWHLMRSSAESVIEGYDAYKPTVQRCLPQVACLPGNVCNREYEGQACAECKFGWFMDASTGLCEECGEAQKIGMIIMAIFSVVGSFGCLVFFAFFMRFNADIVFKRDMLIAIQMYIVTPLKKSNFFAKAKRKSEARKAVTITRSQLGMSHSFSKYRELGMVFRVDESQIVHLAGLTKDSPLRGKVVPGWKVNTINGRRLKVRKEGEVQEIIQRSNFPLRLTFSAPLKSKEQEKQEADGKSVDGVNFEDDRKMVVVMLGVLTSFTKVSGFDFQWPDAFTELVKIAQMFSFNLNFFAPECSAETPYITKWIGYLVLPYFMIMPLTAAYLMACMATLPGLGPEAKQTKRQLLTNAWARCICMVLLALLPFHLDTILIPFACVSLGDGIYVLADVPSVKCSSADETFMTMFGAGSLAMLVFATGFSWLIYCIWCSYQWQQGTRDRSNIPFYVAMVEVSTFGQRGYTAEVRTRVMENVCAVRAFDVSATKLHEREAKMRAREMLKGRDHREKRFAPEKEEKFIDKSGELGQDGLQQRLAITKAKKRFLKKNTWPSKADGNLVTYGWIFLVNTLLRNLLSNAAIKLTSQNLVVIGAGLQMLIFALNVTMLVCLSPYKSRFVVKTESVLMGVLFMILWCAVMKELLERHTDRHLYEDMVETVNTIITAFAFTLMFFVPFVPMYFVYQVIKKAGQLVTGPDAVLNEIYMTAHQKKMKRRKEAEMAALNKLVEKEVDTDERREMLANVGLVMPQLETTLARFEEAGLGKYVLPEVQKKYMLRLGKLAGKINEERVLAIEAERSREDADQAAANLAALQGQNASEEELEIARLEVEAAEVTAIKAQTRLTLSRKSRLTQMNVPALKR</sequence>
<keyword evidence="1" id="KW-0677">Repeat</keyword>
<organism evidence="8 10">
    <name type="scientific">Durusdinium trenchii</name>
    <dbReference type="NCBI Taxonomy" id="1381693"/>
    <lineage>
        <taxon>Eukaryota</taxon>
        <taxon>Sar</taxon>
        <taxon>Alveolata</taxon>
        <taxon>Dinophyceae</taxon>
        <taxon>Suessiales</taxon>
        <taxon>Symbiodiniaceae</taxon>
        <taxon>Durusdinium</taxon>
    </lineage>
</organism>
<evidence type="ECO:0000256" key="2">
    <source>
        <dbReference type="ARBA" id="ARBA00023157"/>
    </source>
</evidence>
<dbReference type="CDD" id="cd00063">
    <property type="entry name" value="FN3"/>
    <property type="match status" value="1"/>
</dbReference>
<feature type="transmembrane region" description="Helical" evidence="4">
    <location>
        <begin position="2121"/>
        <end position="2141"/>
    </location>
</feature>
<dbReference type="PROSITE" id="PS50923">
    <property type="entry name" value="SUSHI"/>
    <property type="match status" value="1"/>
</dbReference>
<keyword evidence="4" id="KW-0812">Transmembrane</keyword>
<dbReference type="InterPro" id="IPR003961">
    <property type="entry name" value="FN3_dom"/>
</dbReference>
<dbReference type="InterPro" id="IPR011641">
    <property type="entry name" value="Tyr-kin_ephrin_A/B_rcpt-like"/>
</dbReference>
<feature type="domain" description="Fibronectin type-III" evidence="5">
    <location>
        <begin position="643"/>
        <end position="758"/>
    </location>
</feature>
<dbReference type="InterPro" id="IPR036116">
    <property type="entry name" value="FN3_sf"/>
</dbReference>
<protein>
    <submittedName>
        <fullName evidence="8">Myosin heavy chain kinase C</fullName>
    </submittedName>
</protein>
<reference evidence="8 10" key="1">
    <citation type="submission" date="2024-02" db="EMBL/GenBank/DDBJ databases">
        <authorList>
            <person name="Chen Y."/>
            <person name="Shah S."/>
            <person name="Dougan E. K."/>
            <person name="Thang M."/>
            <person name="Chan C."/>
        </authorList>
    </citation>
    <scope>NUCLEOTIDE SEQUENCE [LARGE SCALE GENOMIC DNA]</scope>
</reference>
<keyword evidence="4" id="KW-0472">Membrane</keyword>
<evidence type="ECO:0000256" key="1">
    <source>
        <dbReference type="ARBA" id="ARBA00022737"/>
    </source>
</evidence>
<dbReference type="Gene3D" id="3.50.4.10">
    <property type="entry name" value="Hepatocyte Growth Factor"/>
    <property type="match status" value="1"/>
</dbReference>
<keyword evidence="10" id="KW-1185">Reference proteome</keyword>
<dbReference type="SMART" id="SM01411">
    <property type="entry name" value="Ephrin_rec_like"/>
    <property type="match status" value="1"/>
</dbReference>
<dbReference type="EMBL" id="CAXAMM010001447">
    <property type="protein sequence ID" value="CAK8991976.1"/>
    <property type="molecule type" value="Genomic_DNA"/>
</dbReference>
<feature type="domain" description="Sushi" evidence="6">
    <location>
        <begin position="504"/>
        <end position="574"/>
    </location>
</feature>
<dbReference type="InterPro" id="IPR003609">
    <property type="entry name" value="Pan_app"/>
</dbReference>
<comment type="caution">
    <text evidence="8">The sequence shown here is derived from an EMBL/GenBank/DDBJ whole genome shotgun (WGS) entry which is preliminary data.</text>
</comment>
<feature type="domain" description="Apple" evidence="7">
    <location>
        <begin position="227"/>
        <end position="300"/>
    </location>
</feature>
<name>A0ABP0HMR1_9DINO</name>
<feature type="transmembrane region" description="Helical" evidence="4">
    <location>
        <begin position="1885"/>
        <end position="1909"/>
    </location>
</feature>
<keyword evidence="8" id="KW-0808">Transferase</keyword>
<evidence type="ECO:0000259" key="7">
    <source>
        <dbReference type="PROSITE" id="PS50948"/>
    </source>
</evidence>
<feature type="transmembrane region" description="Helical" evidence="4">
    <location>
        <begin position="2398"/>
        <end position="2421"/>
    </location>
</feature>
<feature type="transmembrane region" description="Helical" evidence="4">
    <location>
        <begin position="2471"/>
        <end position="2492"/>
    </location>
</feature>
<dbReference type="GO" id="GO:0016301">
    <property type="term" value="F:kinase activity"/>
    <property type="evidence" value="ECO:0007669"/>
    <property type="project" value="UniProtKB-KW"/>
</dbReference>
<dbReference type="PROSITE" id="PS50948">
    <property type="entry name" value="PAN"/>
    <property type="match status" value="1"/>
</dbReference>
<evidence type="ECO:0000256" key="3">
    <source>
        <dbReference type="SAM" id="Coils"/>
    </source>
</evidence>
<evidence type="ECO:0000313" key="8">
    <source>
        <dbReference type="EMBL" id="CAK8991541.1"/>
    </source>
</evidence>
<dbReference type="Pfam" id="PF00024">
    <property type="entry name" value="PAN_1"/>
    <property type="match status" value="1"/>
</dbReference>
<keyword evidence="8" id="KW-0418">Kinase</keyword>
<dbReference type="PROSITE" id="PS50853">
    <property type="entry name" value="FN3"/>
    <property type="match status" value="1"/>
</dbReference>
<evidence type="ECO:0000313" key="9">
    <source>
        <dbReference type="EMBL" id="CAK8991976.1"/>
    </source>
</evidence>
<keyword evidence="4" id="KW-1133">Transmembrane helix</keyword>